<comment type="caution">
    <text evidence="3">The sequence shown here is derived from an EMBL/GenBank/DDBJ whole genome shotgun (WGS) entry which is preliminary data.</text>
</comment>
<feature type="coiled-coil region" evidence="1">
    <location>
        <begin position="56"/>
        <end position="90"/>
    </location>
</feature>
<dbReference type="InterPro" id="IPR052534">
    <property type="entry name" value="Extracell_DNA_Util/SecSys_Comp"/>
</dbReference>
<evidence type="ECO:0008006" key="5">
    <source>
        <dbReference type="Google" id="ProtNLM"/>
    </source>
</evidence>
<evidence type="ECO:0000313" key="3">
    <source>
        <dbReference type="EMBL" id="KAF1021303.1"/>
    </source>
</evidence>
<dbReference type="PANTHER" id="PTHR40278">
    <property type="entry name" value="DNA UTILIZATION PROTEIN HOFN"/>
    <property type="match status" value="1"/>
</dbReference>
<proteinExistence type="predicted"/>
<dbReference type="EMBL" id="WNDQ01000023">
    <property type="protein sequence ID" value="KAF1021303.1"/>
    <property type="molecule type" value="Genomic_DNA"/>
</dbReference>
<feature type="transmembrane region" description="Helical" evidence="2">
    <location>
        <begin position="20"/>
        <end position="42"/>
    </location>
</feature>
<dbReference type="Proteomes" id="UP000461670">
    <property type="component" value="Unassembled WGS sequence"/>
</dbReference>
<organism evidence="3 4">
    <name type="scientific">Paracidovorax wautersii</name>
    <dbReference type="NCBI Taxonomy" id="1177982"/>
    <lineage>
        <taxon>Bacteria</taxon>
        <taxon>Pseudomonadati</taxon>
        <taxon>Pseudomonadota</taxon>
        <taxon>Betaproteobacteria</taxon>
        <taxon>Burkholderiales</taxon>
        <taxon>Comamonadaceae</taxon>
        <taxon>Paracidovorax</taxon>
    </lineage>
</organism>
<evidence type="ECO:0000313" key="4">
    <source>
        <dbReference type="Proteomes" id="UP000461670"/>
    </source>
</evidence>
<evidence type="ECO:0000256" key="2">
    <source>
        <dbReference type="SAM" id="Phobius"/>
    </source>
</evidence>
<gene>
    <name evidence="3" type="ORF">GAK30_01923</name>
</gene>
<dbReference type="InterPro" id="IPR007813">
    <property type="entry name" value="PilN"/>
</dbReference>
<dbReference type="PANTHER" id="PTHR40278:SF2">
    <property type="entry name" value="TYPE IV PILUS INNER MEMBRANE COMPONENT PILN"/>
    <property type="match status" value="1"/>
</dbReference>
<dbReference type="GO" id="GO:0043107">
    <property type="term" value="P:type IV pilus-dependent motility"/>
    <property type="evidence" value="ECO:0007669"/>
    <property type="project" value="TreeGrafter"/>
</dbReference>
<keyword evidence="2" id="KW-0812">Transmembrane</keyword>
<name>A0A7V8FNY3_9BURK</name>
<sequence length="200" mass="21528">MRFNLLPHREQARRQRAAALRAAMVLALLLGAGGALGSWGLVQWQTARQQARNAALQAEAAALDTAIAQVAALRRELAVQRERLASLQALSDERNRPVHLLNELAQRLPDGVYLTRLRQQGRQVALAGAAQSNAHLAELLRSLGQGSQWLLAPQLGESAVTVIERADGRRAPAAVFTLTLQMREAAGETAVVSEARGTSP</sequence>
<evidence type="ECO:0000256" key="1">
    <source>
        <dbReference type="SAM" id="Coils"/>
    </source>
</evidence>
<keyword evidence="1" id="KW-0175">Coiled coil</keyword>
<keyword evidence="2" id="KW-1133">Transmembrane helix</keyword>
<protein>
    <recommendedName>
        <fullName evidence="5">Type IV pilus assembly protein PilN</fullName>
    </recommendedName>
</protein>
<keyword evidence="2" id="KW-0472">Membrane</keyword>
<dbReference type="GO" id="GO:0043683">
    <property type="term" value="P:type IV pilus assembly"/>
    <property type="evidence" value="ECO:0007669"/>
    <property type="project" value="TreeGrafter"/>
</dbReference>
<dbReference type="AlphaFoldDB" id="A0A7V8FNY3"/>
<accession>A0A7V8FNY3</accession>
<dbReference type="Pfam" id="PF05137">
    <property type="entry name" value="PilN"/>
    <property type="match status" value="1"/>
</dbReference>
<reference evidence="4" key="1">
    <citation type="journal article" date="2020" name="MBio">
        <title>Horizontal gene transfer to a defensive symbiont with a reduced genome amongst a multipartite beetle microbiome.</title>
        <authorList>
            <person name="Waterworth S.C."/>
            <person name="Florez L.V."/>
            <person name="Rees E.R."/>
            <person name="Hertweck C."/>
            <person name="Kaltenpoth M."/>
            <person name="Kwan J.C."/>
        </authorList>
    </citation>
    <scope>NUCLEOTIDE SEQUENCE [LARGE SCALE GENOMIC DNA]</scope>
</reference>